<accession>A0A6J7WYK4</accession>
<name>A0A6J7WYK4_9CAUD</name>
<protein>
    <submittedName>
        <fullName evidence="1">Uncharacterized protein</fullName>
    </submittedName>
</protein>
<dbReference type="EMBL" id="LR798309">
    <property type="protein sequence ID" value="CAB5223086.1"/>
    <property type="molecule type" value="Genomic_DNA"/>
</dbReference>
<proteinExistence type="predicted"/>
<sequence length="351" mass="39367">MALTNVNEATERIASRNPSVAGFALMEGGRATMKLIIDEPRMEQACKEILGYAKAGNKKIERTLPIAHPQFPWLYAERISSVEGLEFFAKYDSQDNIGDTFVQVPMLANYARYSKYELTIEFTPRPYSLQLDSSLVQNKIDWRDESNVAQSDIYFPEWARFFEVLYKPSAEYITAVGGQLIWKMDANNALDMQNKTVAGGQIRSLIQSTALEMKWYCVPYSYITSTNSNINKCLGHVNFGTFLGKAGGTLLLVGAEVTRVYCPPFPEFTAWNGGLGGLPSQNKLCDITFHVLMKDIAPKNAYTVANDNNMTNGHNLVLAGFDNNHYYVENSNSGKPLYPSYPFQLLFTNPD</sequence>
<evidence type="ECO:0000313" key="1">
    <source>
        <dbReference type="EMBL" id="CAB5223086.1"/>
    </source>
</evidence>
<gene>
    <name evidence="1" type="ORF">UFOVP365_49</name>
</gene>
<reference evidence="1" key="1">
    <citation type="submission" date="2020-05" db="EMBL/GenBank/DDBJ databases">
        <authorList>
            <person name="Chiriac C."/>
            <person name="Salcher M."/>
            <person name="Ghai R."/>
            <person name="Kavagutti S V."/>
        </authorList>
    </citation>
    <scope>NUCLEOTIDE SEQUENCE</scope>
</reference>
<organism evidence="1">
    <name type="scientific">uncultured Caudovirales phage</name>
    <dbReference type="NCBI Taxonomy" id="2100421"/>
    <lineage>
        <taxon>Viruses</taxon>
        <taxon>Duplodnaviria</taxon>
        <taxon>Heunggongvirae</taxon>
        <taxon>Uroviricota</taxon>
        <taxon>Caudoviricetes</taxon>
        <taxon>Peduoviridae</taxon>
        <taxon>Maltschvirus</taxon>
        <taxon>Maltschvirus maltsch</taxon>
    </lineage>
</organism>